<evidence type="ECO:0000256" key="6">
    <source>
        <dbReference type="SAM" id="Phobius"/>
    </source>
</evidence>
<dbReference type="PANTHER" id="PTHR30482:SF10">
    <property type="entry name" value="HIGH-AFFINITY BRANCHED-CHAIN AMINO ACID TRANSPORT PROTEIN BRAE"/>
    <property type="match status" value="1"/>
</dbReference>
<feature type="transmembrane region" description="Helical" evidence="6">
    <location>
        <begin position="163"/>
        <end position="181"/>
    </location>
</feature>
<reference evidence="8" key="1">
    <citation type="journal article" date="2019" name="Int. J. Syst. Evol. Microbiol.">
        <title>The Global Catalogue of Microorganisms (GCM) 10K type strain sequencing project: providing services to taxonomists for standard genome sequencing and annotation.</title>
        <authorList>
            <consortium name="The Broad Institute Genomics Platform"/>
            <consortium name="The Broad Institute Genome Sequencing Center for Infectious Disease"/>
            <person name="Wu L."/>
            <person name="Ma J."/>
        </authorList>
    </citation>
    <scope>NUCLEOTIDE SEQUENCE [LARGE SCALE GENOMIC DNA]</scope>
    <source>
        <strain evidence="8">TISTR 1571</strain>
    </source>
</reference>
<feature type="transmembrane region" description="Helical" evidence="6">
    <location>
        <begin position="211"/>
        <end position="236"/>
    </location>
</feature>
<feature type="transmembrane region" description="Helical" evidence="6">
    <location>
        <begin position="37"/>
        <end position="57"/>
    </location>
</feature>
<keyword evidence="4 6" id="KW-1133">Transmembrane helix</keyword>
<dbReference type="RefSeq" id="WP_377330028.1">
    <property type="nucleotide sequence ID" value="NZ_JBHUMZ010000049.1"/>
</dbReference>
<dbReference type="EMBL" id="JBHUMZ010000049">
    <property type="protein sequence ID" value="MFD2639965.1"/>
    <property type="molecule type" value="Genomic_DNA"/>
</dbReference>
<evidence type="ECO:0000256" key="4">
    <source>
        <dbReference type="ARBA" id="ARBA00022989"/>
    </source>
</evidence>
<feature type="transmembrane region" description="Helical" evidence="6">
    <location>
        <begin position="248"/>
        <end position="273"/>
    </location>
</feature>
<protein>
    <submittedName>
        <fullName evidence="7">Branched-chain amino acid ABC transporter permease</fullName>
    </submittedName>
</protein>
<dbReference type="Pfam" id="PF02653">
    <property type="entry name" value="BPD_transp_2"/>
    <property type="match status" value="1"/>
</dbReference>
<comment type="subcellular location">
    <subcellularLocation>
        <location evidence="1">Cell membrane</location>
        <topology evidence="1">Multi-pass membrane protein</topology>
    </subcellularLocation>
</comment>
<accession>A0ABW5QDT9</accession>
<feature type="transmembrane region" description="Helical" evidence="6">
    <location>
        <begin position="285"/>
        <end position="308"/>
    </location>
</feature>
<keyword evidence="3 6" id="KW-0812">Transmembrane</keyword>
<evidence type="ECO:0000256" key="3">
    <source>
        <dbReference type="ARBA" id="ARBA00022692"/>
    </source>
</evidence>
<evidence type="ECO:0000313" key="7">
    <source>
        <dbReference type="EMBL" id="MFD2639965.1"/>
    </source>
</evidence>
<evidence type="ECO:0000256" key="1">
    <source>
        <dbReference type="ARBA" id="ARBA00004651"/>
    </source>
</evidence>
<dbReference type="InterPro" id="IPR001851">
    <property type="entry name" value="ABC_transp_permease"/>
</dbReference>
<evidence type="ECO:0000256" key="5">
    <source>
        <dbReference type="ARBA" id="ARBA00023136"/>
    </source>
</evidence>
<feature type="transmembrane region" description="Helical" evidence="6">
    <location>
        <begin position="114"/>
        <end position="132"/>
    </location>
</feature>
<evidence type="ECO:0000256" key="2">
    <source>
        <dbReference type="ARBA" id="ARBA00022475"/>
    </source>
</evidence>
<keyword evidence="2" id="KW-1003">Cell membrane</keyword>
<feature type="transmembrane region" description="Helical" evidence="6">
    <location>
        <begin position="64"/>
        <end position="82"/>
    </location>
</feature>
<dbReference type="Proteomes" id="UP001597452">
    <property type="component" value="Unassembled WGS sequence"/>
</dbReference>
<dbReference type="PANTHER" id="PTHR30482">
    <property type="entry name" value="HIGH-AFFINITY BRANCHED-CHAIN AMINO ACID TRANSPORT SYSTEM PERMEASE"/>
    <property type="match status" value="1"/>
</dbReference>
<dbReference type="CDD" id="cd06581">
    <property type="entry name" value="TM_PBP1_LivM_like"/>
    <property type="match status" value="1"/>
</dbReference>
<keyword evidence="5 6" id="KW-0472">Membrane</keyword>
<sequence>MSIPFLNKKVALSGLLLLAVIFPLVSSNAYMIRILILTFIWTIVVYGLNLLAGYTGYLSLAHAGFFALGAYTLAVLTVTYGISYWVAFVLTLIFTALVGTLIGMIALRTKEHFFAIYTLCVGYIIYLIIYNWDSVTGGVRGFLGIPTPGAIGPLEFNSQISNYYLVLFFLVLTIVVMYNIVHSLQGRSFIAIRNSEELAKTIGISTTSNKLLAFILSTVFAGLAGSLFASFTRFIGPEISNITMTFDFLVYLLIGGIGTLSGPVIGTFIIVWISQELQFLQDYRMLVFGPILVLLIIFDPRGISGFVIDWNLKRKSKKQSQSNEIHREQKVEEG</sequence>
<organism evidence="7 8">
    <name type="scientific">Piscibacillus salipiscarius</name>
    <dbReference type="NCBI Taxonomy" id="299480"/>
    <lineage>
        <taxon>Bacteria</taxon>
        <taxon>Bacillati</taxon>
        <taxon>Bacillota</taxon>
        <taxon>Bacilli</taxon>
        <taxon>Bacillales</taxon>
        <taxon>Bacillaceae</taxon>
        <taxon>Piscibacillus</taxon>
    </lineage>
</organism>
<keyword evidence="8" id="KW-1185">Reference proteome</keyword>
<comment type="caution">
    <text evidence="7">The sequence shown here is derived from an EMBL/GenBank/DDBJ whole genome shotgun (WGS) entry which is preliminary data.</text>
</comment>
<gene>
    <name evidence="7" type="ORF">ACFSW4_13935</name>
</gene>
<feature type="transmembrane region" description="Helical" evidence="6">
    <location>
        <begin position="88"/>
        <end position="107"/>
    </location>
</feature>
<evidence type="ECO:0000313" key="8">
    <source>
        <dbReference type="Proteomes" id="UP001597452"/>
    </source>
</evidence>
<name>A0ABW5QDT9_9BACI</name>
<proteinExistence type="predicted"/>
<dbReference type="InterPro" id="IPR043428">
    <property type="entry name" value="LivM-like"/>
</dbReference>